<dbReference type="InterPro" id="IPR007053">
    <property type="entry name" value="LRAT_dom"/>
</dbReference>
<feature type="transmembrane region" description="Helical" evidence="5">
    <location>
        <begin position="259"/>
        <end position="280"/>
    </location>
</feature>
<evidence type="ECO:0000313" key="8">
    <source>
        <dbReference type="Proteomes" id="UP001634394"/>
    </source>
</evidence>
<organism evidence="7 8">
    <name type="scientific">Sinanodonta woodiana</name>
    <name type="common">Chinese pond mussel</name>
    <name type="synonym">Anodonta woodiana</name>
    <dbReference type="NCBI Taxonomy" id="1069815"/>
    <lineage>
        <taxon>Eukaryota</taxon>
        <taxon>Metazoa</taxon>
        <taxon>Spiralia</taxon>
        <taxon>Lophotrochozoa</taxon>
        <taxon>Mollusca</taxon>
        <taxon>Bivalvia</taxon>
        <taxon>Autobranchia</taxon>
        <taxon>Heteroconchia</taxon>
        <taxon>Palaeoheterodonta</taxon>
        <taxon>Unionida</taxon>
        <taxon>Unionoidea</taxon>
        <taxon>Unionidae</taxon>
        <taxon>Unioninae</taxon>
        <taxon>Sinanodonta</taxon>
    </lineage>
</organism>
<dbReference type="InterPro" id="IPR051496">
    <property type="entry name" value="H-rev107_PLA/AT"/>
</dbReference>
<keyword evidence="3" id="KW-0378">Hydrolase</keyword>
<keyword evidence="5" id="KW-0812">Transmembrane</keyword>
<keyword evidence="5" id="KW-0472">Membrane</keyword>
<sequence>MGNRLDKVIPGDETLPTGCSYCSETVRVVSFNQVHSGDHICQGGNLFTKYLNRSQKHLYKHHAIVKNVICDDGTDQRAVITFIHYYSTPYDAELKIRETNETRDLRVDEIYIIRYRYPKFQSNQVLYRAQKCLEKDPDYFLPGLNCEHFCTWCITGEELSFQVEKVKEILKNIIDSLLGPGSKAAKLIIQFTCNTADDIATMMNTIIRKVHLSLGATALSGVAIITYCIRSIVINVLLNKKFKKGQICKNCYTFKVRSIWICFTAFSIPTIASIIIGLILTGGGSLATILVPLTIILLAIVWGGTKAYKAFRSPFIGDKTRVNIGRDLQMGDVIQYRYWKLLHEAVVLSVDIPDDGKEGNIYVLHYGLHSLTSNREIMKEKLIIDLNKMEIFKLDYSRYTVYPSEEVVRRAMQRLGEKKFGVMTNRSCHFCHWAKVNESSDIDLPFDHGNPSFDFADLPSHISADQSVNRPSSTQLIKQTWIKTKSEIQGGDPIQFRYHRHWHNGVCTKVITTGTERELTINVVHYSYQGSFEIPEVKEEIFSFDLSVDNVYIYHYHPAHKYSRKEIIDRAKMKIGEKKYSMLYRNSRHLVEEITLKAKEQVINSPYELEQGDIVSFSYWGIRHRAILVSIVKIPSDTKCCINVIHYAARSLFAKRTVVEESISIDLAGNNLRKVSFQEYLTYPGNIVVERARKRLGEEKFNASSNNSIQLVHWAKVNTQSKDIFYILRGTELSFLLDTADENQNQASIQQAAQILPVNYSSVKKKGQMYMEPIRSWEEFMPGHIVEFKYYCIWHQGILTEVDSRNEKIKIIHYGAKHLFAKRTILEDETKVNLKKESYYIYHPDAKYAYTPDEVIKIAKSRVGEQNWKSGNRSYDFCRACVLRERKESEN</sequence>
<dbReference type="PANTHER" id="PTHR13943">
    <property type="entry name" value="HRAS-LIKE SUPPRESSOR - RELATED"/>
    <property type="match status" value="1"/>
</dbReference>
<feature type="transmembrane region" description="Helical" evidence="5">
    <location>
        <begin position="286"/>
        <end position="305"/>
    </location>
</feature>
<protein>
    <recommendedName>
        <fullName evidence="6">LRAT domain-containing protein</fullName>
    </recommendedName>
</protein>
<evidence type="ECO:0000256" key="4">
    <source>
        <dbReference type="ARBA" id="ARBA00023098"/>
    </source>
</evidence>
<accession>A0ABD3WQ12</accession>
<evidence type="ECO:0000259" key="6">
    <source>
        <dbReference type="PROSITE" id="PS51934"/>
    </source>
</evidence>
<gene>
    <name evidence="7" type="ORF">ACJMK2_037790</name>
</gene>
<dbReference type="Gene3D" id="3.90.1720.10">
    <property type="entry name" value="endopeptidase domain like (from Nostoc punctiforme)"/>
    <property type="match status" value="3"/>
</dbReference>
<keyword evidence="2" id="KW-0808">Transferase</keyword>
<keyword evidence="8" id="KW-1185">Reference proteome</keyword>
<feature type="transmembrane region" description="Helical" evidence="5">
    <location>
        <begin position="212"/>
        <end position="238"/>
    </location>
</feature>
<proteinExistence type="inferred from homology"/>
<keyword evidence="4" id="KW-0443">Lipid metabolism</keyword>
<comment type="similarity">
    <text evidence="1">Belongs to the H-rev107 family.</text>
</comment>
<dbReference type="AlphaFoldDB" id="A0ABD3WQ12"/>
<dbReference type="GO" id="GO:0016787">
    <property type="term" value="F:hydrolase activity"/>
    <property type="evidence" value="ECO:0007669"/>
    <property type="project" value="UniProtKB-KW"/>
</dbReference>
<reference evidence="7 8" key="1">
    <citation type="submission" date="2024-11" db="EMBL/GenBank/DDBJ databases">
        <title>Chromosome-level genome assembly of the freshwater bivalve Anodonta woodiana.</title>
        <authorList>
            <person name="Chen X."/>
        </authorList>
    </citation>
    <scope>NUCLEOTIDE SEQUENCE [LARGE SCALE GENOMIC DNA]</scope>
    <source>
        <strain evidence="7">MN2024</strain>
        <tissue evidence="7">Gills</tissue>
    </source>
</reference>
<comment type="caution">
    <text evidence="7">The sequence shown here is derived from an EMBL/GenBank/DDBJ whole genome shotgun (WGS) entry which is preliminary data.</text>
</comment>
<evidence type="ECO:0000256" key="1">
    <source>
        <dbReference type="ARBA" id="ARBA00007824"/>
    </source>
</evidence>
<dbReference type="PANTHER" id="PTHR13943:SF77">
    <property type="entry name" value="LRAT DOMAIN-CONTAINING PROTEIN"/>
    <property type="match status" value="1"/>
</dbReference>
<dbReference type="EMBL" id="JBJQND010000006">
    <property type="protein sequence ID" value="KAL3874828.1"/>
    <property type="molecule type" value="Genomic_DNA"/>
</dbReference>
<dbReference type="PROSITE" id="PS51934">
    <property type="entry name" value="LRAT"/>
    <property type="match status" value="1"/>
</dbReference>
<feature type="domain" description="LRAT" evidence="6">
    <location>
        <begin position="51"/>
        <end position="162"/>
    </location>
</feature>
<name>A0ABD3WQ12_SINWO</name>
<dbReference type="Pfam" id="PF04970">
    <property type="entry name" value="LRAT"/>
    <property type="match status" value="1"/>
</dbReference>
<dbReference type="GO" id="GO:0016740">
    <property type="term" value="F:transferase activity"/>
    <property type="evidence" value="ECO:0007669"/>
    <property type="project" value="UniProtKB-KW"/>
</dbReference>
<dbReference type="Proteomes" id="UP001634394">
    <property type="component" value="Unassembled WGS sequence"/>
</dbReference>
<evidence type="ECO:0000256" key="3">
    <source>
        <dbReference type="ARBA" id="ARBA00022801"/>
    </source>
</evidence>
<evidence type="ECO:0000313" key="7">
    <source>
        <dbReference type="EMBL" id="KAL3874828.1"/>
    </source>
</evidence>
<dbReference type="GO" id="GO:0006629">
    <property type="term" value="P:lipid metabolic process"/>
    <property type="evidence" value="ECO:0007669"/>
    <property type="project" value="UniProtKB-KW"/>
</dbReference>
<evidence type="ECO:0000256" key="2">
    <source>
        <dbReference type="ARBA" id="ARBA00022679"/>
    </source>
</evidence>
<evidence type="ECO:0000256" key="5">
    <source>
        <dbReference type="SAM" id="Phobius"/>
    </source>
</evidence>
<keyword evidence="5" id="KW-1133">Transmembrane helix</keyword>